<proteinExistence type="predicted"/>
<evidence type="ECO:0000313" key="2">
    <source>
        <dbReference type="Proteomes" id="UP001165384"/>
    </source>
</evidence>
<gene>
    <name evidence="1" type="ORF">LZ012_13915</name>
</gene>
<protein>
    <submittedName>
        <fullName evidence="1">Uncharacterized protein</fullName>
    </submittedName>
</protein>
<dbReference type="EMBL" id="JAKLTN010000002">
    <property type="protein sequence ID" value="MCG2578086.1"/>
    <property type="molecule type" value="Genomic_DNA"/>
</dbReference>
<comment type="caution">
    <text evidence="1">The sequence shown here is derived from an EMBL/GenBank/DDBJ whole genome shotgun (WGS) entry which is preliminary data.</text>
</comment>
<name>A0ABS9K4I0_9RHOO</name>
<accession>A0ABS9K4I0</accession>
<organism evidence="1 2">
    <name type="scientific">Dechloromonas hankyongensis</name>
    <dbReference type="NCBI Taxonomy" id="2908002"/>
    <lineage>
        <taxon>Bacteria</taxon>
        <taxon>Pseudomonadati</taxon>
        <taxon>Pseudomonadota</taxon>
        <taxon>Betaproteobacteria</taxon>
        <taxon>Rhodocyclales</taxon>
        <taxon>Azonexaceae</taxon>
        <taxon>Dechloromonas</taxon>
    </lineage>
</organism>
<dbReference type="RefSeq" id="WP_275711415.1">
    <property type="nucleotide sequence ID" value="NZ_JAKLTN010000002.1"/>
</dbReference>
<reference evidence="1" key="1">
    <citation type="submission" date="2022-01" db="EMBL/GenBank/DDBJ databases">
        <authorList>
            <person name="Jo J.-H."/>
            <person name="Im W.-T."/>
        </authorList>
    </citation>
    <scope>NUCLEOTIDE SEQUENCE</scope>
    <source>
        <strain evidence="1">XY25</strain>
    </source>
</reference>
<dbReference type="Proteomes" id="UP001165384">
    <property type="component" value="Unassembled WGS sequence"/>
</dbReference>
<sequence>METIHDLPGWGNANHREIHVRKEAIEWVNSEQRSATKFPISISRRRRMYGIKFRQEMPSLSGKK</sequence>
<evidence type="ECO:0000313" key="1">
    <source>
        <dbReference type="EMBL" id="MCG2578086.1"/>
    </source>
</evidence>
<keyword evidence="2" id="KW-1185">Reference proteome</keyword>